<evidence type="ECO:0000313" key="3">
    <source>
        <dbReference type="EMBL" id="MXI78926.1"/>
    </source>
</evidence>
<evidence type="ECO:0000256" key="1">
    <source>
        <dbReference type="SAM" id="Phobius"/>
    </source>
</evidence>
<dbReference type="InterPro" id="IPR003474">
    <property type="entry name" value="Glcn_transporter"/>
</dbReference>
<dbReference type="PANTHER" id="PTHR30354:SF20">
    <property type="entry name" value="HIGH-AFFINITY GLUCONATE TRANSPORTER"/>
    <property type="match status" value="1"/>
</dbReference>
<organism evidence="3 4">
    <name type="scientific">Escherichia coli</name>
    <dbReference type="NCBI Taxonomy" id="562"/>
    <lineage>
        <taxon>Bacteria</taxon>
        <taxon>Pseudomonadati</taxon>
        <taxon>Pseudomonadota</taxon>
        <taxon>Gammaproteobacteria</taxon>
        <taxon>Enterobacterales</taxon>
        <taxon>Enterobacteriaceae</taxon>
        <taxon>Escherichia</taxon>
    </lineage>
</organism>
<dbReference type="PANTHER" id="PTHR30354">
    <property type="entry name" value="GNT FAMILY GLUCONATE TRANSPORTER"/>
    <property type="match status" value="1"/>
</dbReference>
<proteinExistence type="predicted"/>
<dbReference type="Proteomes" id="UP000436482">
    <property type="component" value="Unassembled WGS sequence"/>
</dbReference>
<feature type="transmembrane region" description="Helical" evidence="1">
    <location>
        <begin position="56"/>
        <end position="79"/>
    </location>
</feature>
<evidence type="ECO:0000313" key="2">
    <source>
        <dbReference type="EMBL" id="MWR92699.1"/>
    </source>
</evidence>
<evidence type="ECO:0000313" key="4">
    <source>
        <dbReference type="Proteomes" id="UP000436141"/>
    </source>
</evidence>
<dbReference type="EMBL" id="WTQQ01001825">
    <property type="protein sequence ID" value="MWR92699.1"/>
    <property type="molecule type" value="Genomic_DNA"/>
</dbReference>
<keyword evidence="1" id="KW-0472">Membrane</keyword>
<keyword evidence="1" id="KW-1133">Transmembrane helix</keyword>
<dbReference type="GO" id="GO:0015128">
    <property type="term" value="F:gluconate transmembrane transporter activity"/>
    <property type="evidence" value="ECO:0007669"/>
    <property type="project" value="InterPro"/>
</dbReference>
<feature type="transmembrane region" description="Helical" evidence="1">
    <location>
        <begin position="30"/>
        <end position="50"/>
    </location>
</feature>
<evidence type="ECO:0000313" key="5">
    <source>
        <dbReference type="Proteomes" id="UP000436482"/>
    </source>
</evidence>
<sequence>MHVLNILWVVFGIGLMLVLNLKFKINSMVALLVAALSVGMLAGMDLMSLLHTMKAGFGNTLGELAIIVVFGAVIGKLMVDSGAAHQIAHTLLARLGLRYVQLSVIIIGLIFGLAMFYEVAFIMLAPLVIVIAAEAKIPFLKLAIPAVAAATTAHSLFPPQPGPVALV</sequence>
<keyword evidence="1" id="KW-0812">Transmembrane</keyword>
<reference evidence="3 4" key="1">
    <citation type="submission" date="2019-12" db="EMBL/GenBank/DDBJ databases">
        <title>Enteriobacteria Tanzani isolates_10434.</title>
        <authorList>
            <person name="Subbiah M."/>
            <person name="Call D."/>
        </authorList>
    </citation>
    <scope>NUCLEOTIDE SEQUENCE [LARGE SCALE GENOMIC DNA]</scope>
    <source>
        <strain evidence="3 4">10434wD1</strain>
    </source>
</reference>
<gene>
    <name evidence="2" type="ORF">GP979_31195</name>
    <name evidence="3" type="ORF">GRW05_32705</name>
</gene>
<feature type="transmembrane region" description="Helical" evidence="1">
    <location>
        <begin position="99"/>
        <end position="132"/>
    </location>
</feature>
<feature type="transmembrane region" description="Helical" evidence="1">
    <location>
        <begin position="6"/>
        <end position="23"/>
    </location>
</feature>
<dbReference type="Proteomes" id="UP000436141">
    <property type="component" value="Unassembled WGS sequence"/>
</dbReference>
<protein>
    <recommendedName>
        <fullName evidence="6">Gluconate permease</fullName>
    </recommendedName>
</protein>
<reference evidence="2 5" key="2">
    <citation type="submission" date="2019-12" db="EMBL/GenBank/DDBJ databases">
        <title>Enteriobacteria Tanzani isolates_8377-8380.</title>
        <authorList>
            <person name="Subbiah M."/>
            <person name="Call D."/>
        </authorList>
    </citation>
    <scope>NUCLEOTIDE SEQUENCE [LARGE SCALE GENOMIC DNA]</scope>
    <source>
        <strain evidence="2 5">8379wE6</strain>
    </source>
</reference>
<feature type="non-terminal residue" evidence="3">
    <location>
        <position position="167"/>
    </location>
</feature>
<dbReference type="Pfam" id="PF02447">
    <property type="entry name" value="GntP_permease"/>
    <property type="match status" value="1"/>
</dbReference>
<evidence type="ECO:0008006" key="6">
    <source>
        <dbReference type="Google" id="ProtNLM"/>
    </source>
</evidence>
<name>A0A6N8R8H5_ECOLX</name>
<dbReference type="EMBL" id="WUIY01001120">
    <property type="protein sequence ID" value="MXI78926.1"/>
    <property type="molecule type" value="Genomic_DNA"/>
</dbReference>
<dbReference type="AlphaFoldDB" id="A0A6N8R8H5"/>
<accession>A0A6N8R8H5</accession>
<comment type="caution">
    <text evidence="3">The sequence shown here is derived from an EMBL/GenBank/DDBJ whole genome shotgun (WGS) entry which is preliminary data.</text>
</comment>
<dbReference type="GO" id="GO:0005886">
    <property type="term" value="C:plasma membrane"/>
    <property type="evidence" value="ECO:0007669"/>
    <property type="project" value="TreeGrafter"/>
</dbReference>